<keyword evidence="2" id="KW-1185">Reference proteome</keyword>
<dbReference type="AlphaFoldDB" id="A0A7X0H522"/>
<evidence type="ECO:0000313" key="1">
    <source>
        <dbReference type="EMBL" id="MBB6429432.1"/>
    </source>
</evidence>
<comment type="caution">
    <text evidence="1">The sequence shown here is derived from an EMBL/GenBank/DDBJ whole genome shotgun (WGS) entry which is preliminary data.</text>
</comment>
<dbReference type="Proteomes" id="UP000541810">
    <property type="component" value="Unassembled WGS sequence"/>
</dbReference>
<gene>
    <name evidence="1" type="ORF">HNQ40_001238</name>
</gene>
<name>A0A7X0H522_9BACT</name>
<dbReference type="RefSeq" id="WP_184677011.1">
    <property type="nucleotide sequence ID" value="NZ_JACHGY010000001.1"/>
</dbReference>
<reference evidence="1 2" key="1">
    <citation type="submission" date="2020-08" db="EMBL/GenBank/DDBJ databases">
        <title>Genomic Encyclopedia of Type Strains, Phase IV (KMG-IV): sequencing the most valuable type-strain genomes for metagenomic binning, comparative biology and taxonomic classification.</title>
        <authorList>
            <person name="Goeker M."/>
        </authorList>
    </citation>
    <scope>NUCLEOTIDE SEQUENCE [LARGE SCALE GENOMIC DNA]</scope>
    <source>
        <strain evidence="1 2">DSM 103725</strain>
    </source>
</reference>
<sequence length="91" mass="10299">MSKDEWEFVGTSLQPETFGWIGVVDFSQSRWNRIEGGIAHVTEPLYGQSYKAPIYELLVSNSLRHTVIRFASIEMSPGVHGFWVPAIISDK</sequence>
<protein>
    <submittedName>
        <fullName evidence="1">Uncharacterized protein</fullName>
    </submittedName>
</protein>
<proteinExistence type="predicted"/>
<organism evidence="1 2">
    <name type="scientific">Algisphaera agarilytica</name>
    <dbReference type="NCBI Taxonomy" id="1385975"/>
    <lineage>
        <taxon>Bacteria</taxon>
        <taxon>Pseudomonadati</taxon>
        <taxon>Planctomycetota</taxon>
        <taxon>Phycisphaerae</taxon>
        <taxon>Phycisphaerales</taxon>
        <taxon>Phycisphaeraceae</taxon>
        <taxon>Algisphaera</taxon>
    </lineage>
</organism>
<evidence type="ECO:0000313" key="2">
    <source>
        <dbReference type="Proteomes" id="UP000541810"/>
    </source>
</evidence>
<dbReference type="EMBL" id="JACHGY010000001">
    <property type="protein sequence ID" value="MBB6429432.1"/>
    <property type="molecule type" value="Genomic_DNA"/>
</dbReference>
<accession>A0A7X0H522</accession>